<comment type="caution">
    <text evidence="12">The sequence shown here is derived from an EMBL/GenBank/DDBJ whole genome shotgun (WGS) entry which is preliminary data.</text>
</comment>
<dbReference type="Pfam" id="PF04616">
    <property type="entry name" value="Glyco_hydro_43"/>
    <property type="match status" value="1"/>
</dbReference>
<feature type="active site" description="Proton donor" evidence="9">
    <location>
        <position position="199"/>
    </location>
</feature>
<dbReference type="SUPFAM" id="SSF75005">
    <property type="entry name" value="Arabinanase/levansucrase/invertase"/>
    <property type="match status" value="1"/>
</dbReference>
<evidence type="ECO:0000256" key="8">
    <source>
        <dbReference type="PIRNR" id="PIRNR026534"/>
    </source>
</evidence>
<dbReference type="OrthoDB" id="195678at2759"/>
<accession>A0A0M8NY22</accession>
<comment type="similarity">
    <text evidence="3 8">Belongs to the glycosyl hydrolase 43 family.</text>
</comment>
<dbReference type="GO" id="GO:0046558">
    <property type="term" value="F:arabinan endo-1,5-alpha-L-arabinosidase activity"/>
    <property type="evidence" value="ECO:0007669"/>
    <property type="project" value="UniProtKB-EC"/>
</dbReference>
<dbReference type="InterPro" id="IPR006710">
    <property type="entry name" value="Glyco_hydro_43"/>
</dbReference>
<name>A0A0M8NY22_9EURO</name>
<dbReference type="InterPro" id="IPR050727">
    <property type="entry name" value="GH43_arabinanases"/>
</dbReference>
<dbReference type="CDD" id="cd18831">
    <property type="entry name" value="GH43_AnAbnA-like"/>
    <property type="match status" value="1"/>
</dbReference>
<dbReference type="EMBL" id="LHQQ01000441">
    <property type="protein sequence ID" value="KOS36510.1"/>
    <property type="molecule type" value="Genomic_DNA"/>
</dbReference>
<evidence type="ECO:0000256" key="9">
    <source>
        <dbReference type="PIRSR" id="PIRSR606710-1"/>
    </source>
</evidence>
<dbReference type="InterPro" id="IPR016840">
    <property type="entry name" value="Glyco_hydro_43_endo_a_Ara-ase"/>
</dbReference>
<keyword evidence="5 11" id="KW-0732">Signal</keyword>
<dbReference type="Gene3D" id="2.115.10.20">
    <property type="entry name" value="Glycosyl hydrolase domain, family 43"/>
    <property type="match status" value="1"/>
</dbReference>
<keyword evidence="6 8" id="KW-0378">Hydrolase</keyword>
<dbReference type="InterPro" id="IPR023296">
    <property type="entry name" value="Glyco_hydro_beta-prop_sf"/>
</dbReference>
<evidence type="ECO:0000256" key="6">
    <source>
        <dbReference type="ARBA" id="ARBA00022801"/>
    </source>
</evidence>
<dbReference type="Proteomes" id="UP000037696">
    <property type="component" value="Unassembled WGS sequence"/>
</dbReference>
<dbReference type="UniPathway" id="UPA00667"/>
<comment type="pathway">
    <text evidence="2 8">Glycan metabolism; L-arabinan degradation.</text>
</comment>
<protein>
    <recommendedName>
        <fullName evidence="4 8">Arabinan endo-1,5-alpha-L-arabinosidase</fullName>
        <ecNumber evidence="4 8">3.2.1.99</ecNumber>
    </recommendedName>
</protein>
<dbReference type="PANTHER" id="PTHR43301:SF3">
    <property type="entry name" value="ARABINAN ENDO-1,5-ALPHA-L-ARABINOSIDASE A-RELATED"/>
    <property type="match status" value="1"/>
</dbReference>
<evidence type="ECO:0000256" key="3">
    <source>
        <dbReference type="ARBA" id="ARBA00009865"/>
    </source>
</evidence>
<evidence type="ECO:0000256" key="5">
    <source>
        <dbReference type="ARBA" id="ARBA00022729"/>
    </source>
</evidence>
<dbReference type="EC" id="3.2.1.99" evidence="4 8"/>
<evidence type="ECO:0000256" key="7">
    <source>
        <dbReference type="ARBA" id="ARBA00023295"/>
    </source>
</evidence>
<evidence type="ECO:0000256" key="4">
    <source>
        <dbReference type="ARBA" id="ARBA00012586"/>
    </source>
</evidence>
<reference evidence="12 13" key="1">
    <citation type="submission" date="2015-08" db="EMBL/GenBank/DDBJ databases">
        <title>Genome sequencing of Penicillium nordicum.</title>
        <authorList>
            <person name="Nguyen H.D."/>
            <person name="Seifert K.A."/>
        </authorList>
    </citation>
    <scope>NUCLEOTIDE SEQUENCE [LARGE SCALE GENOMIC DNA]</scope>
    <source>
        <strain evidence="12 13">DAOMC 185683</strain>
    </source>
</reference>
<dbReference type="GO" id="GO:0031222">
    <property type="term" value="P:arabinan catabolic process"/>
    <property type="evidence" value="ECO:0007669"/>
    <property type="project" value="UniProtKB-UniPathway"/>
</dbReference>
<proteinExistence type="inferred from homology"/>
<evidence type="ECO:0000313" key="12">
    <source>
        <dbReference type="EMBL" id="KOS36510.1"/>
    </source>
</evidence>
<evidence type="ECO:0000256" key="2">
    <source>
        <dbReference type="ARBA" id="ARBA00004834"/>
    </source>
</evidence>
<dbReference type="STRING" id="229535.A0A0M8NY22"/>
<gene>
    <name evidence="12" type="ORF">ACN38_g12738</name>
</gene>
<dbReference type="AlphaFoldDB" id="A0A0M8NY22"/>
<dbReference type="PANTHER" id="PTHR43301">
    <property type="entry name" value="ARABINAN ENDO-1,5-ALPHA-L-ARABINOSIDASE"/>
    <property type="match status" value="1"/>
</dbReference>
<keyword evidence="7 8" id="KW-0326">Glycosidase</keyword>
<evidence type="ECO:0000256" key="11">
    <source>
        <dbReference type="SAM" id="SignalP"/>
    </source>
</evidence>
<comment type="catalytic activity">
    <reaction evidence="1 8">
        <text>Endohydrolysis of (1-&gt;5)-alpha-arabinofuranosidic linkages in (1-&gt;5)-arabinans.</text>
        <dbReference type="EC" id="3.2.1.99"/>
    </reaction>
</comment>
<sequence>MHLQSSLAFALLQAAAVYGYANPGACSSACIVHDPAMIQDGDGTYYRFSTGGGLSYASSSSIEGPWVGRGAVLPRGSSIDNTGRNDPWAPDIQKVGNLYHAYYSVSTFDTQISAIGLATSESMQEGTWTDRGSIGVESREGDQYNAIDAQLLVDGPNNYMVFGSFWQDIFQVKLNGDATSAASAPVNVAFDPAGTHAVEGSYLFKYGDTYYLFYSWGSCCKYDQGMPAPGQEYKIKVCRSKNPTGPFIDADGVACTEGGGTIVLESHGNVYGPGGQGVYQDPRLGPVLYYHYIDTNIGYADAQKQFGWNALDFSTGWPTV</sequence>
<feature type="site" description="Important for catalytic activity, responsible for pKa modulation of the active site Glu and correct orientation of both the proton donor and substrate" evidence="10">
    <location>
        <position position="148"/>
    </location>
</feature>
<evidence type="ECO:0000256" key="10">
    <source>
        <dbReference type="PIRSR" id="PIRSR606710-2"/>
    </source>
</evidence>
<keyword evidence="13" id="KW-1185">Reference proteome</keyword>
<organism evidence="12 13">
    <name type="scientific">Penicillium nordicum</name>
    <dbReference type="NCBI Taxonomy" id="229535"/>
    <lineage>
        <taxon>Eukaryota</taxon>
        <taxon>Fungi</taxon>
        <taxon>Dikarya</taxon>
        <taxon>Ascomycota</taxon>
        <taxon>Pezizomycotina</taxon>
        <taxon>Eurotiomycetes</taxon>
        <taxon>Eurotiomycetidae</taxon>
        <taxon>Eurotiales</taxon>
        <taxon>Aspergillaceae</taxon>
        <taxon>Penicillium</taxon>
    </lineage>
</organism>
<evidence type="ECO:0000256" key="1">
    <source>
        <dbReference type="ARBA" id="ARBA00000375"/>
    </source>
</evidence>
<feature type="chain" id="PRO_5005819572" description="Arabinan endo-1,5-alpha-L-arabinosidase" evidence="11">
    <location>
        <begin position="20"/>
        <end position="320"/>
    </location>
</feature>
<dbReference type="PIRSF" id="PIRSF026534">
    <property type="entry name" value="Endo_alpha-L-arabinosidase"/>
    <property type="match status" value="1"/>
</dbReference>
<evidence type="ECO:0000313" key="13">
    <source>
        <dbReference type="Proteomes" id="UP000037696"/>
    </source>
</evidence>
<feature type="active site" description="Proton acceptor" evidence="9">
    <location>
        <position position="34"/>
    </location>
</feature>
<feature type="signal peptide" evidence="11">
    <location>
        <begin position="1"/>
        <end position="19"/>
    </location>
</feature>